<evidence type="ECO:0000256" key="3">
    <source>
        <dbReference type="ARBA" id="ARBA00022989"/>
    </source>
</evidence>
<feature type="transmembrane region" description="Helical" evidence="5">
    <location>
        <begin position="7"/>
        <end position="24"/>
    </location>
</feature>
<dbReference type="GO" id="GO:0008168">
    <property type="term" value="F:methyltransferase activity"/>
    <property type="evidence" value="ECO:0007669"/>
    <property type="project" value="UniProtKB-KW"/>
</dbReference>
<evidence type="ECO:0000256" key="4">
    <source>
        <dbReference type="ARBA" id="ARBA00023136"/>
    </source>
</evidence>
<feature type="transmembrane region" description="Helical" evidence="5">
    <location>
        <begin position="85"/>
        <end position="111"/>
    </location>
</feature>
<dbReference type="AlphaFoldDB" id="A0A3N4VKG4"/>
<keyword evidence="3 5" id="KW-1133">Transmembrane helix</keyword>
<comment type="subcellular location">
    <subcellularLocation>
        <location evidence="1">Endomembrane system</location>
        <topology evidence="1">Multi-pass membrane protein</topology>
    </subcellularLocation>
</comment>
<proteinExistence type="predicted"/>
<evidence type="ECO:0000256" key="1">
    <source>
        <dbReference type="ARBA" id="ARBA00004127"/>
    </source>
</evidence>
<dbReference type="Pfam" id="PF04191">
    <property type="entry name" value="PEMT"/>
    <property type="match status" value="1"/>
</dbReference>
<dbReference type="InterPro" id="IPR007318">
    <property type="entry name" value="Phopholipid_MeTrfase"/>
</dbReference>
<dbReference type="GO" id="GO:0032259">
    <property type="term" value="P:methylation"/>
    <property type="evidence" value="ECO:0007669"/>
    <property type="project" value="UniProtKB-KW"/>
</dbReference>
<feature type="transmembrane region" description="Helical" evidence="5">
    <location>
        <begin position="30"/>
        <end position="53"/>
    </location>
</feature>
<keyword evidence="7" id="KW-1185">Reference proteome</keyword>
<evidence type="ECO:0000256" key="2">
    <source>
        <dbReference type="ARBA" id="ARBA00022692"/>
    </source>
</evidence>
<dbReference type="EMBL" id="RKQP01000003">
    <property type="protein sequence ID" value="RPE83572.1"/>
    <property type="molecule type" value="Genomic_DNA"/>
</dbReference>
<dbReference type="GO" id="GO:0012505">
    <property type="term" value="C:endomembrane system"/>
    <property type="evidence" value="ECO:0007669"/>
    <property type="project" value="UniProtKB-SubCell"/>
</dbReference>
<organism evidence="6 7">
    <name type="scientific">Vespertiliibacter pulmonis</name>
    <dbReference type="NCBI Taxonomy" id="1443036"/>
    <lineage>
        <taxon>Bacteria</taxon>
        <taxon>Pseudomonadati</taxon>
        <taxon>Pseudomonadota</taxon>
        <taxon>Gammaproteobacteria</taxon>
        <taxon>Pasteurellales</taxon>
        <taxon>Pasteurellaceae</taxon>
        <taxon>Vespertiliibacter</taxon>
    </lineage>
</organism>
<reference evidence="6 7" key="1">
    <citation type="submission" date="2018-11" db="EMBL/GenBank/DDBJ databases">
        <title>Genomic Encyclopedia of Type Strains, Phase IV (KMG-IV): sequencing the most valuable type-strain genomes for metagenomic binning, comparative biology and taxonomic classification.</title>
        <authorList>
            <person name="Goeker M."/>
        </authorList>
    </citation>
    <scope>NUCLEOTIDE SEQUENCE [LARGE SCALE GENOMIC DNA]</scope>
    <source>
        <strain evidence="6 7">DSM 27238</strain>
    </source>
</reference>
<keyword evidence="2 5" id="KW-0812">Transmembrane</keyword>
<evidence type="ECO:0000313" key="6">
    <source>
        <dbReference type="EMBL" id="RPE83572.1"/>
    </source>
</evidence>
<keyword evidence="6" id="KW-0808">Transferase</keyword>
<accession>A0A3N4VKG4</accession>
<evidence type="ECO:0000313" key="7">
    <source>
        <dbReference type="Proteomes" id="UP000281691"/>
    </source>
</evidence>
<dbReference type="Proteomes" id="UP000281691">
    <property type="component" value="Unassembled WGS sequence"/>
</dbReference>
<gene>
    <name evidence="6" type="ORF">EDC46_1267</name>
</gene>
<sequence>MAIKIPPPILFLLFSVIIFIFPNITQPTIFYRFLAVIFAIFGIAVSFLGIVAFHQKRTTVDPLDLNKTTELVIHGIYRFTRNPMYIGLACLLITLALWLGNVLALVNVWFFGCILTKFQIIPEEKILMQKFGKRFTHYQQRVPRWLWR</sequence>
<evidence type="ECO:0000256" key="5">
    <source>
        <dbReference type="SAM" id="Phobius"/>
    </source>
</evidence>
<protein>
    <submittedName>
        <fullName evidence="6">Protein-S-isoprenylcysteine O-methyltransferase Ste14</fullName>
    </submittedName>
</protein>
<comment type="caution">
    <text evidence="6">The sequence shown here is derived from an EMBL/GenBank/DDBJ whole genome shotgun (WGS) entry which is preliminary data.</text>
</comment>
<dbReference type="PANTHER" id="PTHR12714:SF24">
    <property type="entry name" value="SLR1182 PROTEIN"/>
    <property type="match status" value="1"/>
</dbReference>
<dbReference type="OrthoDB" id="9811969at2"/>
<keyword evidence="4 5" id="KW-0472">Membrane</keyword>
<name>A0A3N4VKG4_9PAST</name>
<dbReference type="RefSeq" id="WP_124211422.1">
    <property type="nucleotide sequence ID" value="NZ_CP016615.1"/>
</dbReference>
<keyword evidence="6" id="KW-0489">Methyltransferase</keyword>
<dbReference type="Gene3D" id="1.20.120.1630">
    <property type="match status" value="1"/>
</dbReference>
<dbReference type="PANTHER" id="PTHR12714">
    <property type="entry name" value="PROTEIN-S ISOPRENYLCYSTEINE O-METHYLTRANSFERASE"/>
    <property type="match status" value="1"/>
</dbReference>